<feature type="coiled-coil region" evidence="13">
    <location>
        <begin position="131"/>
        <end position="163"/>
    </location>
</feature>
<evidence type="ECO:0000256" key="9">
    <source>
        <dbReference type="ARBA" id="ARBA00023002"/>
    </source>
</evidence>
<evidence type="ECO:0000256" key="2">
    <source>
        <dbReference type="ARBA" id="ARBA00007769"/>
    </source>
</evidence>
<dbReference type="HAMAP" id="MF_01033">
    <property type="entry name" value="LeuB_type1"/>
    <property type="match status" value="1"/>
</dbReference>
<comment type="pathway">
    <text evidence="12">Amino-acid biosynthesis; L-leucine biosynthesis; L-leucine from 3-methyl-2-oxobutanoate: step 3/4.</text>
</comment>
<comment type="catalytic activity">
    <reaction evidence="12">
        <text>(2R,3S)-3-isopropylmalate + NAD(+) = 4-methyl-2-oxopentanoate + CO2 + NADH</text>
        <dbReference type="Rhea" id="RHEA:32271"/>
        <dbReference type="ChEBI" id="CHEBI:16526"/>
        <dbReference type="ChEBI" id="CHEBI:17865"/>
        <dbReference type="ChEBI" id="CHEBI:35121"/>
        <dbReference type="ChEBI" id="CHEBI:57540"/>
        <dbReference type="ChEBI" id="CHEBI:57945"/>
        <dbReference type="EC" id="1.1.1.85"/>
    </reaction>
</comment>
<protein>
    <recommendedName>
        <fullName evidence="4 12">3-isopropylmalate dehydrogenase</fullName>
        <ecNumber evidence="4 12">1.1.1.85</ecNumber>
    </recommendedName>
</protein>
<feature type="compositionally biased region" description="Polar residues" evidence="14">
    <location>
        <begin position="29"/>
        <end position="40"/>
    </location>
</feature>
<keyword evidence="17" id="KW-1185">Reference proteome</keyword>
<keyword evidence="11 12" id="KW-0100">Branched-chain amino acid biosynthesis</keyword>
<dbReference type="Pfam" id="PF00180">
    <property type="entry name" value="Iso_dh"/>
    <property type="match status" value="1"/>
</dbReference>
<keyword evidence="9" id="KW-0560">Oxidoreductase</keyword>
<dbReference type="InterPro" id="IPR006973">
    <property type="entry name" value="Cwf_Cwc_15"/>
</dbReference>
<keyword evidence="5 12" id="KW-0432">Leucine biosynthesis</keyword>
<dbReference type="InterPro" id="IPR004429">
    <property type="entry name" value="Isopropylmalate_DH"/>
</dbReference>
<organism evidence="16 17">
    <name type="scientific">Coccomyxa viridis</name>
    <dbReference type="NCBI Taxonomy" id="1274662"/>
    <lineage>
        <taxon>Eukaryota</taxon>
        <taxon>Viridiplantae</taxon>
        <taxon>Chlorophyta</taxon>
        <taxon>core chlorophytes</taxon>
        <taxon>Trebouxiophyceae</taxon>
        <taxon>Trebouxiophyceae incertae sedis</taxon>
        <taxon>Coccomyxaceae</taxon>
        <taxon>Coccomyxa</taxon>
    </lineage>
</organism>
<evidence type="ECO:0000256" key="4">
    <source>
        <dbReference type="ARBA" id="ARBA00013101"/>
    </source>
</evidence>
<dbReference type="SMART" id="SM01329">
    <property type="entry name" value="Iso_dh"/>
    <property type="match status" value="1"/>
</dbReference>
<comment type="similarity">
    <text evidence="2">Belongs to the isocitrate and isopropylmalate dehydrogenases family.</text>
</comment>
<evidence type="ECO:0000259" key="15">
    <source>
        <dbReference type="SMART" id="SM01329"/>
    </source>
</evidence>
<sequence length="573" mass="62327">MTTAHRPTWQAAKGGEEQGGMRIYAASHMTSAKDQISQTKMKFRQPGQTGAGGMTKAELQARLEVSERSGAKDSEEDFAEALKKDMKLLESSAQEGAKGKTLVPKAIDADNEDDRGGSDDDSDDDDDEDEEAELLAELARIKKEREQEAAKKAAEEAAVAQSSLQQELVRGNPLIAGKFAGGNDFQVKRRWDDDVVFRNQERGEPKLQKRFVNDTIRNDFHRRFLNSVAVDLLKAAGDIEGVDFQFTDALVGGAAIDATGCPLPDETLEVCKASDAVLLAAIGGYKWDTLPPEQRPEKGLLNLRAGLGTFANLRPAVVLSHLADASSLKREIVDGVDIMIVRELVGGIYFGQPRGFKTNEKGQKVGYNTMIYSEPEIERIAHVAFQLARKRQKRLCSVEKSNVLEVSMLWREVVTEIGKQYPDVELSHMYVDNAAMQIIRNPKSFDTIVTGNIFGDILSDAASMLTGSLGMLPSASTSNDGPGIFEPVHGSAPDIAGQDLANPLAMVLSAAMMCRYGLSMPQVAEHLENAVSSALDQGYRTADLYSDGTTKVGCREMGDVLLKALQQKSPVLT</sequence>
<dbReference type="Proteomes" id="UP001497392">
    <property type="component" value="Unassembled WGS sequence"/>
</dbReference>
<evidence type="ECO:0000256" key="14">
    <source>
        <dbReference type="SAM" id="MobiDB-lite"/>
    </source>
</evidence>
<evidence type="ECO:0000256" key="8">
    <source>
        <dbReference type="ARBA" id="ARBA00022842"/>
    </source>
</evidence>
<dbReference type="EC" id="1.1.1.85" evidence="4 12"/>
<dbReference type="NCBIfam" id="TIGR00169">
    <property type="entry name" value="leuB"/>
    <property type="match status" value="1"/>
</dbReference>
<dbReference type="Gene3D" id="3.40.718.10">
    <property type="entry name" value="Isopropylmalate Dehydrogenase"/>
    <property type="match status" value="1"/>
</dbReference>
<comment type="cofactor">
    <cofactor evidence="12">
        <name>Mg(2+)</name>
        <dbReference type="ChEBI" id="CHEBI:18420"/>
    </cofactor>
    <cofactor evidence="12">
        <name>Mn(2+)</name>
        <dbReference type="ChEBI" id="CHEBI:29035"/>
    </cofactor>
    <text evidence="12">Binds 1 Mg(2+) or Mn(2+) ion per subunit.</text>
</comment>
<dbReference type="InterPro" id="IPR024084">
    <property type="entry name" value="IsoPropMal-DH-like_dom"/>
</dbReference>
<dbReference type="PANTHER" id="PTHR42979:SF1">
    <property type="entry name" value="3-ISOPROPYLMALATE DEHYDROGENASE"/>
    <property type="match status" value="1"/>
</dbReference>
<feature type="region of interest" description="Disordered" evidence="14">
    <location>
        <begin position="89"/>
        <end position="131"/>
    </location>
</feature>
<keyword evidence="8" id="KW-0460">Magnesium</keyword>
<evidence type="ECO:0000256" key="3">
    <source>
        <dbReference type="ARBA" id="ARBA00011738"/>
    </source>
</evidence>
<reference evidence="16 17" key="1">
    <citation type="submission" date="2024-06" db="EMBL/GenBank/DDBJ databases">
        <authorList>
            <person name="Kraege A."/>
            <person name="Thomma B."/>
        </authorList>
    </citation>
    <scope>NUCLEOTIDE SEQUENCE [LARGE SCALE GENOMIC DNA]</scope>
</reference>
<evidence type="ECO:0000256" key="13">
    <source>
        <dbReference type="SAM" id="Coils"/>
    </source>
</evidence>
<comment type="caution">
    <text evidence="16">The sequence shown here is derived from an EMBL/GenBank/DDBJ whole genome shotgun (WGS) entry which is preliminary data.</text>
</comment>
<evidence type="ECO:0000256" key="11">
    <source>
        <dbReference type="ARBA" id="ARBA00023304"/>
    </source>
</evidence>
<evidence type="ECO:0000256" key="7">
    <source>
        <dbReference type="ARBA" id="ARBA00022723"/>
    </source>
</evidence>
<keyword evidence="7 12" id="KW-0479">Metal-binding</keyword>
<evidence type="ECO:0000256" key="12">
    <source>
        <dbReference type="RuleBase" id="RU004445"/>
    </source>
</evidence>
<evidence type="ECO:0000313" key="17">
    <source>
        <dbReference type="Proteomes" id="UP001497392"/>
    </source>
</evidence>
<evidence type="ECO:0000256" key="10">
    <source>
        <dbReference type="ARBA" id="ARBA00023027"/>
    </source>
</evidence>
<comment type="function">
    <text evidence="12">Catalyzes the oxidation of 3-carboxy-2-hydroxy-4-methylpentanoate (3-isopropylmalate) to 3-carboxy-4-methyl-2-oxopentanoate. The product decarboxylates to 4-methyl-2 oxopentanoate.</text>
</comment>
<keyword evidence="10 12" id="KW-0520">NAD</keyword>
<accession>A0ABP1FQ83</accession>
<dbReference type="EMBL" id="CAXHTA020000002">
    <property type="protein sequence ID" value="CAL5219702.1"/>
    <property type="molecule type" value="Genomic_DNA"/>
</dbReference>
<evidence type="ECO:0000256" key="5">
    <source>
        <dbReference type="ARBA" id="ARBA00022430"/>
    </source>
</evidence>
<keyword evidence="13" id="KW-0175">Coiled coil</keyword>
<evidence type="ECO:0000313" key="16">
    <source>
        <dbReference type="EMBL" id="CAL5219702.1"/>
    </source>
</evidence>
<dbReference type="InterPro" id="IPR019818">
    <property type="entry name" value="IsoCit/isopropylmalate_DH_CS"/>
</dbReference>
<feature type="compositionally biased region" description="Acidic residues" evidence="14">
    <location>
        <begin position="109"/>
        <end position="131"/>
    </location>
</feature>
<feature type="domain" description="Isopropylmalate dehydrogenase-like" evidence="15">
    <location>
        <begin position="227"/>
        <end position="561"/>
    </location>
</feature>
<evidence type="ECO:0000256" key="1">
    <source>
        <dbReference type="ARBA" id="ARBA00001936"/>
    </source>
</evidence>
<gene>
    <name evidence="16" type="primary">g1590</name>
    <name evidence="16" type="ORF">VP750_LOCUS1361</name>
</gene>
<dbReference type="PANTHER" id="PTHR42979">
    <property type="entry name" value="3-ISOPROPYLMALATE DEHYDROGENASE"/>
    <property type="match status" value="1"/>
</dbReference>
<comment type="subunit">
    <text evidence="3 12">Homodimer.</text>
</comment>
<feature type="region of interest" description="Disordered" evidence="14">
    <location>
        <begin position="29"/>
        <end position="56"/>
    </location>
</feature>
<dbReference type="Pfam" id="PF04889">
    <property type="entry name" value="Cwf_Cwc_15"/>
    <property type="match status" value="1"/>
</dbReference>
<dbReference type="PROSITE" id="PS00470">
    <property type="entry name" value="IDH_IMDH"/>
    <property type="match status" value="1"/>
</dbReference>
<keyword evidence="6" id="KW-0028">Amino-acid biosynthesis</keyword>
<proteinExistence type="inferred from homology"/>
<dbReference type="SUPFAM" id="SSF53659">
    <property type="entry name" value="Isocitrate/Isopropylmalate dehydrogenase-like"/>
    <property type="match status" value="1"/>
</dbReference>
<name>A0ABP1FQ83_9CHLO</name>
<evidence type="ECO:0000256" key="6">
    <source>
        <dbReference type="ARBA" id="ARBA00022605"/>
    </source>
</evidence>
<comment type="cofactor">
    <cofactor evidence="1">
        <name>Mn(2+)</name>
        <dbReference type="ChEBI" id="CHEBI:29035"/>
    </cofactor>
</comment>